<dbReference type="PANTHER" id="PTHR12318">
    <property type="entry name" value="TESTOSTERONE-REGULATED PROTEIN RP2"/>
    <property type="match status" value="1"/>
</dbReference>
<dbReference type="RefSeq" id="WP_211347701.1">
    <property type="nucleotide sequence ID" value="NZ_JBHTGS010000001.1"/>
</dbReference>
<dbReference type="InParanoid" id="A0A543AXZ0"/>
<dbReference type="Pfam" id="PF00293">
    <property type="entry name" value="NUDIX"/>
    <property type="match status" value="1"/>
</dbReference>
<keyword evidence="4" id="KW-0378">Hydrolase</keyword>
<dbReference type="PANTHER" id="PTHR12318:SF0">
    <property type="entry name" value="ACYL-COENZYME A DIPHOSPHATASE NUDT19"/>
    <property type="match status" value="1"/>
</dbReference>
<dbReference type="AlphaFoldDB" id="A0A543AXZ0"/>
<dbReference type="InterPro" id="IPR000086">
    <property type="entry name" value="NUDIX_hydrolase_dom"/>
</dbReference>
<organism evidence="8 9">
    <name type="scientific">Stackebrandtia endophytica</name>
    <dbReference type="NCBI Taxonomy" id="1496996"/>
    <lineage>
        <taxon>Bacteria</taxon>
        <taxon>Bacillati</taxon>
        <taxon>Actinomycetota</taxon>
        <taxon>Actinomycetes</taxon>
        <taxon>Glycomycetales</taxon>
        <taxon>Glycomycetaceae</taxon>
        <taxon>Stackebrandtia</taxon>
    </lineage>
</organism>
<feature type="domain" description="Nudix hydrolase" evidence="7">
    <location>
        <begin position="29"/>
        <end position="169"/>
    </location>
</feature>
<dbReference type="GO" id="GO:0016818">
    <property type="term" value="F:hydrolase activity, acting on acid anhydrides, in phosphorus-containing anhydrides"/>
    <property type="evidence" value="ECO:0007669"/>
    <property type="project" value="InterPro"/>
</dbReference>
<keyword evidence="9" id="KW-1185">Reference proteome</keyword>
<name>A0A543AXZ0_9ACTN</name>
<protein>
    <submittedName>
        <fullName evidence="8">NUDIX domain-containing protein</fullName>
    </submittedName>
</protein>
<dbReference type="EMBL" id="VFOW01000001">
    <property type="protein sequence ID" value="TQL77437.1"/>
    <property type="molecule type" value="Genomic_DNA"/>
</dbReference>
<evidence type="ECO:0000256" key="2">
    <source>
        <dbReference type="ARBA" id="ARBA00001946"/>
    </source>
</evidence>
<reference evidence="8 9" key="1">
    <citation type="submission" date="2019-06" db="EMBL/GenBank/DDBJ databases">
        <title>Sequencing the genomes of 1000 actinobacteria strains.</title>
        <authorList>
            <person name="Klenk H.-P."/>
        </authorList>
    </citation>
    <scope>NUCLEOTIDE SEQUENCE [LARGE SCALE GENOMIC DNA]</scope>
    <source>
        <strain evidence="8 9">DSM 45928</strain>
    </source>
</reference>
<evidence type="ECO:0000256" key="1">
    <source>
        <dbReference type="ARBA" id="ARBA00001936"/>
    </source>
</evidence>
<evidence type="ECO:0000259" key="7">
    <source>
        <dbReference type="PROSITE" id="PS51462"/>
    </source>
</evidence>
<dbReference type="GO" id="GO:0046872">
    <property type="term" value="F:metal ion binding"/>
    <property type="evidence" value="ECO:0007669"/>
    <property type="project" value="UniProtKB-KW"/>
</dbReference>
<evidence type="ECO:0000256" key="6">
    <source>
        <dbReference type="ARBA" id="ARBA00023211"/>
    </source>
</evidence>
<keyword evidence="3" id="KW-0479">Metal-binding</keyword>
<comment type="cofactor">
    <cofactor evidence="2">
        <name>Mg(2+)</name>
        <dbReference type="ChEBI" id="CHEBI:18420"/>
    </cofactor>
</comment>
<gene>
    <name evidence="8" type="ORF">FB566_2996</name>
</gene>
<comment type="cofactor">
    <cofactor evidence="1">
        <name>Mn(2+)</name>
        <dbReference type="ChEBI" id="CHEBI:29035"/>
    </cofactor>
</comment>
<dbReference type="CDD" id="cd18870">
    <property type="entry name" value="NUDIX_AcylCoAdiphos_Nudt19"/>
    <property type="match status" value="1"/>
</dbReference>
<evidence type="ECO:0000256" key="5">
    <source>
        <dbReference type="ARBA" id="ARBA00022842"/>
    </source>
</evidence>
<keyword evidence="6" id="KW-0464">Manganese</keyword>
<dbReference type="InterPro" id="IPR039121">
    <property type="entry name" value="NUDT19"/>
</dbReference>
<dbReference type="Gene3D" id="3.90.79.10">
    <property type="entry name" value="Nucleoside Triphosphate Pyrophosphohydrolase"/>
    <property type="match status" value="2"/>
</dbReference>
<sequence length="214" mass="23656">MTESSLRTVPYAFAERARRFYRDGTEPAAPRRAATVMILRDLPHVAGTCGGIEVYLIRRQPSMAFAGGLYAFPGGGMDAGDIDVQSAALREVREETGLKLRELHAWCRWVTPEFEPRRYDTWFYVARQPDDATPMDISGEADWAGWMSPEVALREHRAAMLPPTAQALSDLTGHLTVDSVLATAEERDLSPVLPRIVFAEDGSAFIALPGEVGY</sequence>
<proteinExistence type="predicted"/>
<evidence type="ECO:0000313" key="9">
    <source>
        <dbReference type="Proteomes" id="UP000317043"/>
    </source>
</evidence>
<comment type="caution">
    <text evidence="8">The sequence shown here is derived from an EMBL/GenBank/DDBJ whole genome shotgun (WGS) entry which is preliminary data.</text>
</comment>
<dbReference type="FunCoup" id="A0A543AXZ0">
    <property type="interactions" value="76"/>
</dbReference>
<dbReference type="Proteomes" id="UP000317043">
    <property type="component" value="Unassembled WGS sequence"/>
</dbReference>
<dbReference type="SUPFAM" id="SSF55811">
    <property type="entry name" value="Nudix"/>
    <property type="match status" value="1"/>
</dbReference>
<evidence type="ECO:0000313" key="8">
    <source>
        <dbReference type="EMBL" id="TQL77437.1"/>
    </source>
</evidence>
<evidence type="ECO:0000256" key="3">
    <source>
        <dbReference type="ARBA" id="ARBA00022723"/>
    </source>
</evidence>
<keyword evidence="5" id="KW-0460">Magnesium</keyword>
<evidence type="ECO:0000256" key="4">
    <source>
        <dbReference type="ARBA" id="ARBA00022801"/>
    </source>
</evidence>
<dbReference type="InterPro" id="IPR015797">
    <property type="entry name" value="NUDIX_hydrolase-like_dom_sf"/>
</dbReference>
<dbReference type="PROSITE" id="PS51462">
    <property type="entry name" value="NUDIX"/>
    <property type="match status" value="1"/>
</dbReference>
<accession>A0A543AXZ0</accession>